<dbReference type="Gene3D" id="2.30.39.10">
    <property type="entry name" value="Alpha-1-antitrypsin, domain 1"/>
    <property type="match status" value="1"/>
</dbReference>
<dbReference type="AlphaFoldDB" id="A0A0C2N4P8"/>
<dbReference type="OrthoDB" id="678831at2759"/>
<dbReference type="EMBL" id="JWZT01001794">
    <property type="protein sequence ID" value="KII71330.1"/>
    <property type="molecule type" value="Genomic_DNA"/>
</dbReference>
<dbReference type="Gene3D" id="3.30.497.10">
    <property type="entry name" value="Antithrombin, subunit I, domain 2"/>
    <property type="match status" value="1"/>
</dbReference>
<reference evidence="2 3" key="1">
    <citation type="journal article" date="2014" name="Genome Biol. Evol.">
        <title>The genome of the myxosporean Thelohanellus kitauei shows adaptations to nutrient acquisition within its fish host.</title>
        <authorList>
            <person name="Yang Y."/>
            <person name="Xiong J."/>
            <person name="Zhou Z."/>
            <person name="Huo F."/>
            <person name="Miao W."/>
            <person name="Ran C."/>
            <person name="Liu Y."/>
            <person name="Zhang J."/>
            <person name="Feng J."/>
            <person name="Wang M."/>
            <person name="Wang M."/>
            <person name="Wang L."/>
            <person name="Yao B."/>
        </authorList>
    </citation>
    <scope>NUCLEOTIDE SEQUENCE [LARGE SCALE GENOMIC DNA]</scope>
    <source>
        <strain evidence="2">Wuqing</strain>
    </source>
</reference>
<evidence type="ECO:0000313" key="3">
    <source>
        <dbReference type="Proteomes" id="UP000031668"/>
    </source>
</evidence>
<dbReference type="InterPro" id="IPR042178">
    <property type="entry name" value="Serpin_sf_1"/>
</dbReference>
<dbReference type="InterPro" id="IPR042185">
    <property type="entry name" value="Serpin_sf_2"/>
</dbReference>
<dbReference type="InterPro" id="IPR023796">
    <property type="entry name" value="Serpin_dom"/>
</dbReference>
<dbReference type="SUPFAM" id="SSF56574">
    <property type="entry name" value="Serpins"/>
    <property type="match status" value="1"/>
</dbReference>
<proteinExistence type="predicted"/>
<dbReference type="InterPro" id="IPR036186">
    <property type="entry name" value="Serpin_sf"/>
</dbReference>
<gene>
    <name evidence="2" type="ORF">RF11_05715</name>
</gene>
<evidence type="ECO:0000313" key="2">
    <source>
        <dbReference type="EMBL" id="KII71330.1"/>
    </source>
</evidence>
<name>A0A0C2N4P8_THEKT</name>
<accession>A0A0C2N4P8</accession>
<dbReference type="Pfam" id="PF00079">
    <property type="entry name" value="Serpin"/>
    <property type="match status" value="1"/>
</dbReference>
<keyword evidence="3" id="KW-1185">Reference proteome</keyword>
<dbReference type="Proteomes" id="UP000031668">
    <property type="component" value="Unassembled WGS sequence"/>
</dbReference>
<evidence type="ECO:0000259" key="1">
    <source>
        <dbReference type="Pfam" id="PF00079"/>
    </source>
</evidence>
<protein>
    <recommendedName>
        <fullName evidence="1">Serpin domain-containing protein</fullName>
    </recommendedName>
</protein>
<comment type="caution">
    <text evidence="2">The sequence shown here is derived from an EMBL/GenBank/DDBJ whole genome shotgun (WGS) entry which is preliminary data.</text>
</comment>
<organism evidence="2 3">
    <name type="scientific">Thelohanellus kitauei</name>
    <name type="common">Myxosporean</name>
    <dbReference type="NCBI Taxonomy" id="669202"/>
    <lineage>
        <taxon>Eukaryota</taxon>
        <taxon>Metazoa</taxon>
        <taxon>Cnidaria</taxon>
        <taxon>Myxozoa</taxon>
        <taxon>Myxosporea</taxon>
        <taxon>Bivalvulida</taxon>
        <taxon>Platysporina</taxon>
        <taxon>Myxobolidae</taxon>
        <taxon>Thelohanellus</taxon>
    </lineage>
</organism>
<sequence length="170" mass="20167">MNEFSMVGTIKSAIFHSRQLVETFKQFGIEKYDFEFINIDPINTARQHNTINQWSKHLLNVPFHHIISQIIREELILLIVNEYSVRFKWLFPINKRYTKDETFTDINSKSHDVRMMRMVDIMKCYIDTELQASIVFVNLETNGTYAAIVLPFPENNVKNLVRNMNVTFLF</sequence>
<feature type="domain" description="Serpin" evidence="1">
    <location>
        <begin position="10"/>
        <end position="165"/>
    </location>
</feature>